<dbReference type="Gene3D" id="3.30.70.3580">
    <property type="entry name" value="Antirestriction protein"/>
    <property type="match status" value="1"/>
</dbReference>
<accession>A0A225M3I5</accession>
<evidence type="ECO:0000313" key="2">
    <source>
        <dbReference type="EMBL" id="OWT55242.1"/>
    </source>
</evidence>
<dbReference type="Pfam" id="PF03230">
    <property type="entry name" value="Antirestrict"/>
    <property type="match status" value="1"/>
</dbReference>
<sequence>MTTTTEVTKTLVPEAQRERFLPKHLGKNMLRFEAMVFDTASRYSDYTGGYWEFYELSNGGMFMAPSGGPKDGYHFKNGMNDADAYLSPEALGIVACLYAFSHLSFAGDGHAGDLFHLLLDYAYTLPEAAAIGKAID</sequence>
<dbReference type="InterPro" id="IPR004914">
    <property type="entry name" value="Antirestrict"/>
</dbReference>
<keyword evidence="3" id="KW-1185">Reference proteome</keyword>
<comment type="similarity">
    <text evidence="1">Belongs to the antirestriction protein family.</text>
</comment>
<dbReference type="Proteomes" id="UP000214603">
    <property type="component" value="Unassembled WGS sequence"/>
</dbReference>
<dbReference type="InterPro" id="IPR042297">
    <property type="entry name" value="Antirestriction_sf"/>
</dbReference>
<dbReference type="RefSeq" id="WP_088605429.1">
    <property type="nucleotide sequence ID" value="NZ_NJIH01000013.1"/>
</dbReference>
<name>A0A225M3I5_9BURK</name>
<proteinExistence type="inferred from homology"/>
<dbReference type="OrthoDB" id="1164967at2"/>
<comment type="caution">
    <text evidence="2">The sequence shown here is derived from an EMBL/GenBank/DDBJ whole genome shotgun (WGS) entry which is preliminary data.</text>
</comment>
<dbReference type="EMBL" id="NJIH01000013">
    <property type="protein sequence ID" value="OWT55242.1"/>
    <property type="molecule type" value="Genomic_DNA"/>
</dbReference>
<dbReference type="AlphaFoldDB" id="A0A225M3I5"/>
<organism evidence="2 3">
    <name type="scientific">Candidimonas nitroreducens</name>
    <dbReference type="NCBI Taxonomy" id="683354"/>
    <lineage>
        <taxon>Bacteria</taxon>
        <taxon>Pseudomonadati</taxon>
        <taxon>Pseudomonadota</taxon>
        <taxon>Betaproteobacteria</taxon>
        <taxon>Burkholderiales</taxon>
        <taxon>Alcaligenaceae</taxon>
        <taxon>Candidimonas</taxon>
    </lineage>
</organism>
<evidence type="ECO:0000313" key="3">
    <source>
        <dbReference type="Proteomes" id="UP000214603"/>
    </source>
</evidence>
<protein>
    <submittedName>
        <fullName evidence="2">Antirestriction protein</fullName>
    </submittedName>
</protein>
<reference evidence="3" key="1">
    <citation type="submission" date="2017-06" db="EMBL/GenBank/DDBJ databases">
        <title>Herbaspirillum phytohormonus sp. nov., isolated from the root nodule of Robinia pseudoacacia in lead-zinc mine.</title>
        <authorList>
            <person name="Fan M."/>
            <person name="Lin Y."/>
        </authorList>
    </citation>
    <scope>NUCLEOTIDE SEQUENCE [LARGE SCALE GENOMIC DNA]</scope>
    <source>
        <strain evidence="3">SC-089</strain>
    </source>
</reference>
<evidence type="ECO:0000256" key="1">
    <source>
        <dbReference type="ARBA" id="ARBA00008618"/>
    </source>
</evidence>
<gene>
    <name evidence="2" type="ORF">CEY11_21265</name>
</gene>